<accession>A0A9Q3K7R1</accession>
<protein>
    <submittedName>
        <fullName evidence="1">Uncharacterized protein</fullName>
    </submittedName>
</protein>
<sequence length="116" mass="12681">MGVYIKYSLTQFYGKLVISSALRPIGPLWCFIAFGTYQFSMATYGLRPYPETIGPFGPFSTSPPPGQYLCFGTGGSIARAFVPTPLIMGSKASMAQNNHLGPPRPLWPMAHSSWDL</sequence>
<name>A0A9Q3K7R1_9BASI</name>
<dbReference type="EMBL" id="AVOT02097668">
    <property type="protein sequence ID" value="MBW0576104.1"/>
    <property type="molecule type" value="Genomic_DNA"/>
</dbReference>
<comment type="caution">
    <text evidence="1">The sequence shown here is derived from an EMBL/GenBank/DDBJ whole genome shotgun (WGS) entry which is preliminary data.</text>
</comment>
<gene>
    <name evidence="1" type="ORF">O181_115819</name>
</gene>
<reference evidence="1" key="1">
    <citation type="submission" date="2021-03" db="EMBL/GenBank/DDBJ databases">
        <title>Draft genome sequence of rust myrtle Austropuccinia psidii MF-1, a brazilian biotype.</title>
        <authorList>
            <person name="Quecine M.C."/>
            <person name="Pachon D.M.R."/>
            <person name="Bonatelli M.L."/>
            <person name="Correr F.H."/>
            <person name="Franceschini L.M."/>
            <person name="Leite T.F."/>
            <person name="Margarido G.R.A."/>
            <person name="Almeida C.A."/>
            <person name="Ferrarezi J.A."/>
            <person name="Labate C.A."/>
        </authorList>
    </citation>
    <scope>NUCLEOTIDE SEQUENCE</scope>
    <source>
        <strain evidence="1">MF-1</strain>
    </source>
</reference>
<evidence type="ECO:0000313" key="1">
    <source>
        <dbReference type="EMBL" id="MBW0576104.1"/>
    </source>
</evidence>
<organism evidence="1 2">
    <name type="scientific">Austropuccinia psidii MF-1</name>
    <dbReference type="NCBI Taxonomy" id="1389203"/>
    <lineage>
        <taxon>Eukaryota</taxon>
        <taxon>Fungi</taxon>
        <taxon>Dikarya</taxon>
        <taxon>Basidiomycota</taxon>
        <taxon>Pucciniomycotina</taxon>
        <taxon>Pucciniomycetes</taxon>
        <taxon>Pucciniales</taxon>
        <taxon>Sphaerophragmiaceae</taxon>
        <taxon>Austropuccinia</taxon>
    </lineage>
</organism>
<dbReference type="Proteomes" id="UP000765509">
    <property type="component" value="Unassembled WGS sequence"/>
</dbReference>
<evidence type="ECO:0000313" key="2">
    <source>
        <dbReference type="Proteomes" id="UP000765509"/>
    </source>
</evidence>
<dbReference type="AlphaFoldDB" id="A0A9Q3K7R1"/>
<proteinExistence type="predicted"/>
<keyword evidence="2" id="KW-1185">Reference proteome</keyword>